<evidence type="ECO:0000259" key="3">
    <source>
        <dbReference type="SMART" id="SM00530"/>
    </source>
</evidence>
<dbReference type="Gene3D" id="1.10.260.40">
    <property type="entry name" value="lambda repressor-like DNA-binding domains"/>
    <property type="match status" value="1"/>
</dbReference>
<evidence type="ECO:0000313" key="5">
    <source>
        <dbReference type="Proteomes" id="UP000218765"/>
    </source>
</evidence>
<keyword evidence="5" id="KW-1185">Reference proteome</keyword>
<feature type="region of interest" description="Disordered" evidence="1">
    <location>
        <begin position="1"/>
        <end position="32"/>
    </location>
</feature>
<protein>
    <recommendedName>
        <fullName evidence="3">HTH cro/C1-type domain-containing protein</fullName>
    </recommendedName>
</protein>
<dbReference type="OrthoDB" id="9790252at2"/>
<dbReference type="InterPro" id="IPR010982">
    <property type="entry name" value="Lambda_DNA-bd_dom_sf"/>
</dbReference>
<dbReference type="KEGG" id="ttc:FOKN1_1232"/>
<dbReference type="EMBL" id="AP018052">
    <property type="protein sequence ID" value="BAZ93631.1"/>
    <property type="molecule type" value="Genomic_DNA"/>
</dbReference>
<dbReference type="PANTHER" id="PTHR34475">
    <property type="match status" value="1"/>
</dbReference>
<feature type="compositionally biased region" description="Basic and acidic residues" evidence="1">
    <location>
        <begin position="1"/>
        <end position="10"/>
    </location>
</feature>
<feature type="domain" description="HTH cro/C1-type" evidence="3">
    <location>
        <begin position="25"/>
        <end position="86"/>
    </location>
</feature>
<dbReference type="Pfam" id="PF13464">
    <property type="entry name" value="RodZ_C"/>
    <property type="match status" value="1"/>
</dbReference>
<dbReference type="InterPro" id="IPR025194">
    <property type="entry name" value="RodZ-like_C"/>
</dbReference>
<dbReference type="Pfam" id="PF13413">
    <property type="entry name" value="HTH_25"/>
    <property type="match status" value="1"/>
</dbReference>
<feature type="compositionally biased region" description="Low complexity" evidence="1">
    <location>
        <begin position="14"/>
        <end position="23"/>
    </location>
</feature>
<feature type="compositionally biased region" description="Low complexity" evidence="1">
    <location>
        <begin position="231"/>
        <end position="240"/>
    </location>
</feature>
<dbReference type="SUPFAM" id="SSF47413">
    <property type="entry name" value="lambda repressor-like DNA-binding domains"/>
    <property type="match status" value="1"/>
</dbReference>
<proteinExistence type="predicted"/>
<feature type="transmembrane region" description="Helical" evidence="2">
    <location>
        <begin position="121"/>
        <end position="142"/>
    </location>
</feature>
<reference evidence="4 5" key="1">
    <citation type="submission" date="2017-05" db="EMBL/GenBank/DDBJ databases">
        <title>Thiocyanate degradation by Thiohalobacter thiocyanaticus FOKN1.</title>
        <authorList>
            <person name="Oshiki M."/>
            <person name="Fukushima T."/>
            <person name="Kawano S."/>
            <person name="Nakagawa J."/>
        </authorList>
    </citation>
    <scope>NUCLEOTIDE SEQUENCE [LARGE SCALE GENOMIC DNA]</scope>
    <source>
        <strain evidence="4 5">FOKN1</strain>
    </source>
</reference>
<name>A0A1Z4VPV9_9GAMM</name>
<feature type="region of interest" description="Disordered" evidence="1">
    <location>
        <begin position="153"/>
        <end position="175"/>
    </location>
</feature>
<dbReference type="Proteomes" id="UP000218765">
    <property type="component" value="Chromosome"/>
</dbReference>
<keyword evidence="2" id="KW-0472">Membrane</keyword>
<evidence type="ECO:0000256" key="2">
    <source>
        <dbReference type="SAM" id="Phobius"/>
    </source>
</evidence>
<evidence type="ECO:0000313" key="4">
    <source>
        <dbReference type="EMBL" id="BAZ93631.1"/>
    </source>
</evidence>
<dbReference type="InterPro" id="IPR001387">
    <property type="entry name" value="Cro/C1-type_HTH"/>
</dbReference>
<accession>A0A1Z4VPV9</accession>
<sequence length="332" mass="34953">MTDTPEHTDPEPGAPTAAATGAGSRLREARERKGISPAEVAAQLHLHEHIIVALEQDDHERLPAPIYVRGYVRAYARLLGLDEEELLALYQPAESPELRTVGMPPPAQRALVKPRLPWRTLGLLLVLAVLGGLALVTLPGLWERFSGDDTDTVLGTDAPSLPGALPDASETQAEAGVDGDAAIRLPTLTTPLPEPAPQPVPESAPESAPESSPEPAAAPSMPELPLPEVSPPEAEAVAPAEPTPPAPPAEPASMLRRVRLQLNQESWISIRDGAGEALLVGLYPAGSEHRVSGRPPLQVVLGNAAGVELSVDGRPYDLTGYDPGSVARFTLD</sequence>
<organism evidence="4 5">
    <name type="scientific">Thiohalobacter thiocyanaticus</name>
    <dbReference type="NCBI Taxonomy" id="585455"/>
    <lineage>
        <taxon>Bacteria</taxon>
        <taxon>Pseudomonadati</taxon>
        <taxon>Pseudomonadota</taxon>
        <taxon>Gammaproteobacteria</taxon>
        <taxon>Thiohalobacterales</taxon>
        <taxon>Thiohalobacteraceae</taxon>
        <taxon>Thiohalobacter</taxon>
    </lineage>
</organism>
<dbReference type="PANTHER" id="PTHR34475:SF1">
    <property type="entry name" value="CYTOSKELETON PROTEIN RODZ"/>
    <property type="match status" value="1"/>
</dbReference>
<feature type="compositionally biased region" description="Pro residues" evidence="1">
    <location>
        <begin position="192"/>
        <end position="202"/>
    </location>
</feature>
<dbReference type="SMART" id="SM00530">
    <property type="entry name" value="HTH_XRE"/>
    <property type="match status" value="1"/>
</dbReference>
<dbReference type="RefSeq" id="WP_096365731.1">
    <property type="nucleotide sequence ID" value="NZ_AP018052.1"/>
</dbReference>
<feature type="region of interest" description="Disordered" evidence="1">
    <location>
        <begin position="187"/>
        <end position="251"/>
    </location>
</feature>
<keyword evidence="2" id="KW-1133">Transmembrane helix</keyword>
<dbReference type="InterPro" id="IPR050400">
    <property type="entry name" value="Bact_Cytoskel_RodZ"/>
</dbReference>
<feature type="compositionally biased region" description="Pro residues" evidence="1">
    <location>
        <begin position="241"/>
        <end position="250"/>
    </location>
</feature>
<dbReference type="GO" id="GO:0003677">
    <property type="term" value="F:DNA binding"/>
    <property type="evidence" value="ECO:0007669"/>
    <property type="project" value="InterPro"/>
</dbReference>
<feature type="compositionally biased region" description="Low complexity" evidence="1">
    <location>
        <begin position="203"/>
        <end position="221"/>
    </location>
</feature>
<dbReference type="AlphaFoldDB" id="A0A1Z4VPV9"/>
<evidence type="ECO:0000256" key="1">
    <source>
        <dbReference type="SAM" id="MobiDB-lite"/>
    </source>
</evidence>
<keyword evidence="2" id="KW-0812">Transmembrane</keyword>
<gene>
    <name evidence="4" type="ORF">FOKN1_1232</name>
</gene>